<dbReference type="EC" id="3.4.11.21" evidence="4"/>
<dbReference type="GO" id="GO:0000324">
    <property type="term" value="C:fungal-type vacuole"/>
    <property type="evidence" value="ECO:0007669"/>
    <property type="project" value="TreeGrafter"/>
</dbReference>
<comment type="similarity">
    <text evidence="3 11">Belongs to the peptidase M18 family.</text>
</comment>
<keyword evidence="8 11" id="KW-0378">Hydrolase</keyword>
<dbReference type="PANTHER" id="PTHR28570:SF3">
    <property type="entry name" value="ASPARTYL AMINOPEPTIDASE"/>
    <property type="match status" value="1"/>
</dbReference>
<keyword evidence="9 11" id="KW-0862">Zinc</keyword>
<dbReference type="SUPFAM" id="SSF53187">
    <property type="entry name" value="Zn-dependent exopeptidases"/>
    <property type="match status" value="1"/>
</dbReference>
<dbReference type="NCBIfam" id="NF002759">
    <property type="entry name" value="PRK02813.1"/>
    <property type="match status" value="1"/>
</dbReference>
<comment type="cofactor">
    <cofactor evidence="2">
        <name>Zn(2+)</name>
        <dbReference type="ChEBI" id="CHEBI:29105"/>
    </cofactor>
</comment>
<dbReference type="PANTHER" id="PTHR28570">
    <property type="entry name" value="ASPARTYL AMINOPEPTIDASE"/>
    <property type="match status" value="1"/>
</dbReference>
<evidence type="ECO:0000256" key="6">
    <source>
        <dbReference type="ARBA" id="ARBA00022670"/>
    </source>
</evidence>
<evidence type="ECO:0000256" key="11">
    <source>
        <dbReference type="RuleBase" id="RU004386"/>
    </source>
</evidence>
<dbReference type="InterPro" id="IPR001948">
    <property type="entry name" value="Peptidase_M18"/>
</dbReference>
<dbReference type="EMBL" id="BPWL01000002">
    <property type="protein sequence ID" value="GJJ07206.1"/>
    <property type="molecule type" value="Genomic_DNA"/>
</dbReference>
<protein>
    <recommendedName>
        <fullName evidence="4">aspartyl aminopeptidase</fullName>
        <ecNumber evidence="4">3.4.11.21</ecNumber>
    </recommendedName>
</protein>
<evidence type="ECO:0000313" key="12">
    <source>
        <dbReference type="EMBL" id="GJJ07206.1"/>
    </source>
</evidence>
<organism evidence="12 13">
    <name type="scientific">Clathrus columnatus</name>
    <dbReference type="NCBI Taxonomy" id="1419009"/>
    <lineage>
        <taxon>Eukaryota</taxon>
        <taxon>Fungi</taxon>
        <taxon>Dikarya</taxon>
        <taxon>Basidiomycota</taxon>
        <taxon>Agaricomycotina</taxon>
        <taxon>Agaricomycetes</taxon>
        <taxon>Phallomycetidae</taxon>
        <taxon>Phallales</taxon>
        <taxon>Clathraceae</taxon>
        <taxon>Clathrus</taxon>
    </lineage>
</organism>
<dbReference type="GO" id="GO:0008237">
    <property type="term" value="F:metallopeptidase activity"/>
    <property type="evidence" value="ECO:0007669"/>
    <property type="project" value="UniProtKB-KW"/>
</dbReference>
<dbReference type="CDD" id="cd05658">
    <property type="entry name" value="M18_DAP"/>
    <property type="match status" value="1"/>
</dbReference>
<evidence type="ECO:0000256" key="5">
    <source>
        <dbReference type="ARBA" id="ARBA00022438"/>
    </source>
</evidence>
<dbReference type="GO" id="GO:0004177">
    <property type="term" value="F:aminopeptidase activity"/>
    <property type="evidence" value="ECO:0007669"/>
    <property type="project" value="UniProtKB-KW"/>
</dbReference>
<dbReference type="AlphaFoldDB" id="A0AAV5A3Q3"/>
<keyword evidence="13" id="KW-1185">Reference proteome</keyword>
<evidence type="ECO:0000256" key="7">
    <source>
        <dbReference type="ARBA" id="ARBA00022723"/>
    </source>
</evidence>
<gene>
    <name evidence="12" type="ORF">Clacol_001406</name>
</gene>
<reference evidence="12" key="1">
    <citation type="submission" date="2021-10" db="EMBL/GenBank/DDBJ databases">
        <title>De novo Genome Assembly of Clathrus columnatus (Basidiomycota, Fungi) Using Illumina and Nanopore Sequence Data.</title>
        <authorList>
            <person name="Ogiso-Tanaka E."/>
            <person name="Itagaki H."/>
            <person name="Hosoya T."/>
            <person name="Hosaka K."/>
        </authorList>
    </citation>
    <scope>NUCLEOTIDE SEQUENCE</scope>
    <source>
        <strain evidence="12">MO-923</strain>
    </source>
</reference>
<evidence type="ECO:0000256" key="4">
    <source>
        <dbReference type="ARBA" id="ARBA00011965"/>
    </source>
</evidence>
<dbReference type="GO" id="GO:0006508">
    <property type="term" value="P:proteolysis"/>
    <property type="evidence" value="ECO:0007669"/>
    <property type="project" value="UniProtKB-KW"/>
</dbReference>
<evidence type="ECO:0000256" key="9">
    <source>
        <dbReference type="ARBA" id="ARBA00022833"/>
    </source>
</evidence>
<keyword evidence="6 11" id="KW-0645">Protease</keyword>
<evidence type="ECO:0000256" key="1">
    <source>
        <dbReference type="ARBA" id="ARBA00001335"/>
    </source>
</evidence>
<evidence type="ECO:0000256" key="2">
    <source>
        <dbReference type="ARBA" id="ARBA00001947"/>
    </source>
</evidence>
<keyword evidence="5 11" id="KW-0031">Aminopeptidase</keyword>
<name>A0AAV5A3Q3_9AGAM</name>
<evidence type="ECO:0000256" key="10">
    <source>
        <dbReference type="ARBA" id="ARBA00023049"/>
    </source>
</evidence>
<evidence type="ECO:0000256" key="8">
    <source>
        <dbReference type="ARBA" id="ARBA00022801"/>
    </source>
</evidence>
<dbReference type="Pfam" id="PF02127">
    <property type="entry name" value="Peptidase_M18"/>
    <property type="match status" value="1"/>
</dbReference>
<dbReference type="Gene3D" id="3.40.630.10">
    <property type="entry name" value="Zn peptidases"/>
    <property type="match status" value="1"/>
</dbReference>
<dbReference type="FunFam" id="2.30.250.10:FF:000001">
    <property type="entry name" value="Aspartyl aminopeptidase 1"/>
    <property type="match status" value="1"/>
</dbReference>
<keyword evidence="7 11" id="KW-0479">Metal-binding</keyword>
<comment type="caution">
    <text evidence="12">The sequence shown here is derived from an EMBL/GenBank/DDBJ whole genome shotgun (WGS) entry which is preliminary data.</text>
</comment>
<accession>A0AAV5A3Q3</accession>
<comment type="catalytic activity">
    <reaction evidence="1">
        <text>Release of an N-terminal aspartate or glutamate from a peptide, with a preference for aspartate.</text>
        <dbReference type="EC" id="3.4.11.21"/>
    </reaction>
</comment>
<evidence type="ECO:0000256" key="3">
    <source>
        <dbReference type="ARBA" id="ARBA00008290"/>
    </source>
</evidence>
<dbReference type="GO" id="GO:0008270">
    <property type="term" value="F:zinc ion binding"/>
    <property type="evidence" value="ECO:0007669"/>
    <property type="project" value="InterPro"/>
</dbReference>
<dbReference type="InterPro" id="IPR023358">
    <property type="entry name" value="Peptidase_M18_dom2"/>
</dbReference>
<keyword evidence="10 11" id="KW-0482">Metalloprotease</keyword>
<dbReference type="PRINTS" id="PR00932">
    <property type="entry name" value="AMINO1PTASE"/>
</dbReference>
<dbReference type="SUPFAM" id="SSF101821">
    <property type="entry name" value="Aminopeptidase/glucanase lid domain"/>
    <property type="match status" value="1"/>
</dbReference>
<sequence>MQAAQGFLEFVNSSPSPFHAVATAVRRLETKGFQKVYTHLVTFIQLKEQDSWDLKAGGKYYVTRNQVALLAFTLPSNWKSGAGVSIVATHIDSPNLRVRPISKKSTLGYLQVGVETYGSGLWFTWLDRDLSVAGRVVITNKAGTEFTSKLVKVEKPILRVPNLAIHLDGSANDAFKFNKQTEFIPILGVAGDQLNAPQESSANHHPAFLAAISDQLSVSPELISDMELSLYDTQPSVIGGINNDFIFSPRLDNQLSSYCAVEAMATSSHTSSENVNCIALFNHEEVGSGSSSGAAGSLIPYLLQRLSPHAEDHARSVAKSFLISADVTHAVHPSYPNKHEESHSPRINSGIAIKLNHKQRYASDAIGSFLVRKLVEKKGGKVQEFAARNDMPCGSTVGPILSQIGLRTVDVGNPILSMHSCREMAGTQDVQSCIDLFTSFFEEFSVLDKQLTLV</sequence>
<proteinExistence type="inferred from homology"/>
<dbReference type="Gene3D" id="2.30.250.10">
    <property type="entry name" value="Aminopeptidase i, Domain 2"/>
    <property type="match status" value="1"/>
</dbReference>
<dbReference type="Proteomes" id="UP001050691">
    <property type="component" value="Unassembled WGS sequence"/>
</dbReference>
<evidence type="ECO:0000313" key="13">
    <source>
        <dbReference type="Proteomes" id="UP001050691"/>
    </source>
</evidence>